<dbReference type="InterPro" id="IPR013525">
    <property type="entry name" value="ABC2_TM"/>
</dbReference>
<evidence type="ECO:0000259" key="8">
    <source>
        <dbReference type="Pfam" id="PF12698"/>
    </source>
</evidence>
<protein>
    <submittedName>
        <fullName evidence="9">ABC transporter permease</fullName>
    </submittedName>
</protein>
<evidence type="ECO:0000256" key="4">
    <source>
        <dbReference type="ARBA" id="ARBA00022989"/>
    </source>
</evidence>
<dbReference type="PANTHER" id="PTHR30294:SF46">
    <property type="entry name" value="ABC TRANSPORTER PERMEASE"/>
    <property type="match status" value="1"/>
</dbReference>
<feature type="domain" description="ABC-2 type transporter transmembrane" evidence="8">
    <location>
        <begin position="31"/>
        <end position="384"/>
    </location>
</feature>
<evidence type="ECO:0000256" key="7">
    <source>
        <dbReference type="SAM" id="Phobius"/>
    </source>
</evidence>
<keyword evidence="2" id="KW-1003">Cell membrane</keyword>
<feature type="transmembrane region" description="Helical" evidence="7">
    <location>
        <begin position="310"/>
        <end position="329"/>
    </location>
</feature>
<organism evidence="9 10">
    <name type="scientific">Alistipes hominis</name>
    <dbReference type="NCBI Taxonomy" id="2763015"/>
    <lineage>
        <taxon>Bacteria</taxon>
        <taxon>Pseudomonadati</taxon>
        <taxon>Bacteroidota</taxon>
        <taxon>Bacteroidia</taxon>
        <taxon>Bacteroidales</taxon>
        <taxon>Rikenellaceae</taxon>
        <taxon>Alistipes</taxon>
    </lineage>
</organism>
<gene>
    <name evidence="9" type="ORF">H8S08_05045</name>
</gene>
<keyword evidence="5 7" id="KW-0472">Membrane</keyword>
<keyword evidence="10" id="KW-1185">Reference proteome</keyword>
<feature type="transmembrane region" description="Helical" evidence="7">
    <location>
        <begin position="370"/>
        <end position="390"/>
    </location>
</feature>
<dbReference type="EMBL" id="JACOOK010000002">
    <property type="protein sequence ID" value="MBC5616387.1"/>
    <property type="molecule type" value="Genomic_DNA"/>
</dbReference>
<feature type="transmembrane region" description="Helical" evidence="7">
    <location>
        <begin position="29"/>
        <end position="49"/>
    </location>
</feature>
<keyword evidence="4 7" id="KW-1133">Transmembrane helix</keyword>
<evidence type="ECO:0000313" key="10">
    <source>
        <dbReference type="Proteomes" id="UP000636891"/>
    </source>
</evidence>
<comment type="caution">
    <text evidence="9">The sequence shown here is derived from an EMBL/GenBank/DDBJ whole genome shotgun (WGS) entry which is preliminary data.</text>
</comment>
<feature type="transmembrane region" description="Helical" evidence="7">
    <location>
        <begin position="281"/>
        <end position="303"/>
    </location>
</feature>
<name>A0ABR7CL55_9BACT</name>
<keyword evidence="3 7" id="KW-0812">Transmembrane</keyword>
<dbReference type="Gene3D" id="3.40.1710.10">
    <property type="entry name" value="abc type-2 transporter like domain"/>
    <property type="match status" value="1"/>
</dbReference>
<evidence type="ECO:0000256" key="2">
    <source>
        <dbReference type="ARBA" id="ARBA00022475"/>
    </source>
</evidence>
<dbReference type="RefSeq" id="WP_118655588.1">
    <property type="nucleotide sequence ID" value="NZ_JACOOK010000002.1"/>
</dbReference>
<dbReference type="PANTHER" id="PTHR30294">
    <property type="entry name" value="MEMBRANE COMPONENT OF ABC TRANSPORTER YHHJ-RELATED"/>
    <property type="match status" value="1"/>
</dbReference>
<dbReference type="Proteomes" id="UP000636891">
    <property type="component" value="Unassembled WGS sequence"/>
</dbReference>
<evidence type="ECO:0000256" key="1">
    <source>
        <dbReference type="ARBA" id="ARBA00004651"/>
    </source>
</evidence>
<feature type="transmembrane region" description="Helical" evidence="7">
    <location>
        <begin position="240"/>
        <end position="261"/>
    </location>
</feature>
<feature type="transmembrane region" description="Helical" evidence="7">
    <location>
        <begin position="196"/>
        <end position="219"/>
    </location>
</feature>
<dbReference type="Pfam" id="PF12698">
    <property type="entry name" value="ABC2_membrane_3"/>
    <property type="match status" value="1"/>
</dbReference>
<accession>A0ABR7CL55</accession>
<sequence>MKTSNKIKAGLTTVATYVAREFRTIATSYSILLVMIGGIFIYGLLYNYMYAPNLIRNAPVAVVDRSGTPLSREYARLLNASPQVEIYSYAPDMPGAKIMMETNRVVGIIFIPEDFEGRVGRGEQAVFLAYGNTSAFLNFASVEEAAAGAMEELDARHRPDMVVFVPPAALYAMSQTQSIDIVGTPLYNPTEGYGSYLIPAVLIVILFQTLMMVIGMISGKERYTGSILYYSRHGLGFGRMAGVVLSKTFTYCILYAVFAYFLIGLLPEIYSIPDIGNRRDIVMLLIPFLLATCFFGLTGSLFFADSESPILMITFFSVGLIFLSGMSYPLELMPWYWQAAHFVIPASPGVLAFIKLNSMGAGMADIEREYVTLWIQCIVYFISACLAFRYNIRKAIRNRPAGARAASRNDVPTPAPAKGIAEPASVENTVE</sequence>
<feature type="region of interest" description="Disordered" evidence="6">
    <location>
        <begin position="405"/>
        <end position="431"/>
    </location>
</feature>
<evidence type="ECO:0000256" key="5">
    <source>
        <dbReference type="ARBA" id="ARBA00023136"/>
    </source>
</evidence>
<reference evidence="9 10" key="1">
    <citation type="submission" date="2020-08" db="EMBL/GenBank/DDBJ databases">
        <title>Genome public.</title>
        <authorList>
            <person name="Liu C."/>
            <person name="Sun Q."/>
        </authorList>
    </citation>
    <scope>NUCLEOTIDE SEQUENCE [LARGE SCALE GENOMIC DNA]</scope>
    <source>
        <strain evidence="9 10">New-7</strain>
    </source>
</reference>
<evidence type="ECO:0000256" key="3">
    <source>
        <dbReference type="ARBA" id="ARBA00022692"/>
    </source>
</evidence>
<evidence type="ECO:0000313" key="9">
    <source>
        <dbReference type="EMBL" id="MBC5616387.1"/>
    </source>
</evidence>
<proteinExistence type="predicted"/>
<evidence type="ECO:0000256" key="6">
    <source>
        <dbReference type="SAM" id="MobiDB-lite"/>
    </source>
</evidence>
<comment type="subcellular location">
    <subcellularLocation>
        <location evidence="1">Cell membrane</location>
        <topology evidence="1">Multi-pass membrane protein</topology>
    </subcellularLocation>
</comment>
<dbReference type="InterPro" id="IPR051449">
    <property type="entry name" value="ABC-2_transporter_component"/>
</dbReference>